<dbReference type="InterPro" id="IPR005501">
    <property type="entry name" value="LamB/YcsF/PxpA-like"/>
</dbReference>
<dbReference type="KEGG" id="npy:NPRO_08250"/>
<dbReference type="EMBL" id="AP021858">
    <property type="protein sequence ID" value="BBO23230.1"/>
    <property type="molecule type" value="Genomic_DNA"/>
</dbReference>
<dbReference type="PANTHER" id="PTHR30292">
    <property type="entry name" value="UNCHARACTERIZED PROTEIN YBGL-RELATED"/>
    <property type="match status" value="1"/>
</dbReference>
<proteinExistence type="predicted"/>
<reference evidence="1" key="1">
    <citation type="journal article" name="DNA Res.">
        <title>The physiological potential of anammox bacteria as revealed by their core genome structure.</title>
        <authorList>
            <person name="Okubo T."/>
            <person name="Toyoda A."/>
            <person name="Fukuhara K."/>
            <person name="Uchiyama I."/>
            <person name="Harigaya Y."/>
            <person name="Kuroiwa M."/>
            <person name="Suzuki T."/>
            <person name="Murakami Y."/>
            <person name="Suwa Y."/>
            <person name="Takami H."/>
        </authorList>
    </citation>
    <scope>NUCLEOTIDE SEQUENCE</scope>
    <source>
        <strain evidence="1">317325-2</strain>
    </source>
</reference>
<sequence>MKAVDLNVDIGEGMPYDGELLINASSANVCCGVHAGSWELVEETVGLCLKNGVRIGMHPGYPDRASMGRAPMPPDQLGAYKESVLRQAERFYYFVPPAYVKPHGAFYNESTLEGHAAHGILLDLLAEFALPLMGLKGTAHERAAHVFFAEGFADRGLLPDGRLIPRGKPGALLVDPKEVARQALLLAPNVDSLCFHGDHPLCVENIRAATEALLSAGYRIGA</sequence>
<name>A0A809R6Q5_9BACT</name>
<organism evidence="1 2">
    <name type="scientific">Candidatus Nitrosymbiomonas proteolyticus</name>
    <dbReference type="NCBI Taxonomy" id="2608984"/>
    <lineage>
        <taxon>Bacteria</taxon>
        <taxon>Bacillati</taxon>
        <taxon>Armatimonadota</taxon>
        <taxon>Armatimonadota incertae sedis</taxon>
        <taxon>Candidatus Nitrosymbiomonas</taxon>
    </lineage>
</organism>
<accession>A0A809R6Q5</accession>
<dbReference type="InterPro" id="IPR011330">
    <property type="entry name" value="Glyco_hydro/deAcase_b/a-brl"/>
</dbReference>
<evidence type="ECO:0000313" key="2">
    <source>
        <dbReference type="Proteomes" id="UP000662873"/>
    </source>
</evidence>
<gene>
    <name evidence="1" type="ORF">NPRO_08250</name>
</gene>
<dbReference type="Proteomes" id="UP000662873">
    <property type="component" value="Chromosome"/>
</dbReference>
<dbReference type="AlphaFoldDB" id="A0A809R6Q5"/>
<evidence type="ECO:0000313" key="1">
    <source>
        <dbReference type="EMBL" id="BBO23230.1"/>
    </source>
</evidence>
<dbReference type="Gene3D" id="3.20.20.370">
    <property type="entry name" value="Glycoside hydrolase/deacetylase"/>
    <property type="match status" value="1"/>
</dbReference>
<dbReference type="Pfam" id="PF03746">
    <property type="entry name" value="LamB_YcsF"/>
    <property type="match status" value="1"/>
</dbReference>
<dbReference type="GO" id="GO:0005975">
    <property type="term" value="P:carbohydrate metabolic process"/>
    <property type="evidence" value="ECO:0007669"/>
    <property type="project" value="InterPro"/>
</dbReference>
<protein>
    <submittedName>
        <fullName evidence="1">LamB/YcsF family protein</fullName>
    </submittedName>
</protein>
<dbReference type="SUPFAM" id="SSF88713">
    <property type="entry name" value="Glycoside hydrolase/deacetylase"/>
    <property type="match status" value="1"/>
</dbReference>
<dbReference type="PANTHER" id="PTHR30292:SF0">
    <property type="entry name" value="5-OXOPROLINASE SUBUNIT A"/>
    <property type="match status" value="1"/>
</dbReference>